<keyword evidence="2" id="KW-1185">Reference proteome</keyword>
<organism evidence="1 2">
    <name type="scientific">Streptomyces noboritoensis</name>
    <dbReference type="NCBI Taxonomy" id="67337"/>
    <lineage>
        <taxon>Bacteria</taxon>
        <taxon>Bacillati</taxon>
        <taxon>Actinomycetota</taxon>
        <taxon>Actinomycetes</taxon>
        <taxon>Kitasatosporales</taxon>
        <taxon>Streptomycetaceae</taxon>
        <taxon>Streptomyces</taxon>
    </lineage>
</organism>
<evidence type="ECO:0000313" key="1">
    <source>
        <dbReference type="EMBL" id="MFC0850246.1"/>
    </source>
</evidence>
<comment type="caution">
    <text evidence="1">The sequence shown here is derived from an EMBL/GenBank/DDBJ whole genome shotgun (WGS) entry which is preliminary data.</text>
</comment>
<sequence>MRTERPKRGQHVQWRARHLYSTDADADRAFIRDVLGFPGVDAGQGWLIFGFPPAELAVHPTRTSPNTSCI</sequence>
<gene>
    <name evidence="1" type="ORF">ACFH04_42005</name>
</gene>
<dbReference type="RefSeq" id="WP_394324478.1">
    <property type="nucleotide sequence ID" value="NZ_JBHMQV010000010.1"/>
</dbReference>
<dbReference type="Proteomes" id="UP001589887">
    <property type="component" value="Unassembled WGS sequence"/>
</dbReference>
<dbReference type="EMBL" id="JBHMQV010000010">
    <property type="protein sequence ID" value="MFC0850246.1"/>
    <property type="molecule type" value="Genomic_DNA"/>
</dbReference>
<evidence type="ECO:0000313" key="2">
    <source>
        <dbReference type="Proteomes" id="UP001589887"/>
    </source>
</evidence>
<reference evidence="1 2" key="1">
    <citation type="submission" date="2024-09" db="EMBL/GenBank/DDBJ databases">
        <authorList>
            <person name="Sun Q."/>
            <person name="Mori K."/>
        </authorList>
    </citation>
    <scope>NUCLEOTIDE SEQUENCE [LARGE SCALE GENOMIC DNA]</scope>
    <source>
        <strain evidence="1 2">JCM 4557</strain>
    </source>
</reference>
<accession>A0ABV6TY49</accession>
<protein>
    <submittedName>
        <fullName evidence="1">Uncharacterized protein</fullName>
    </submittedName>
</protein>
<name>A0ABV6TY49_9ACTN</name>
<proteinExistence type="predicted"/>